<accession>A0A934VBA8</accession>
<organism evidence="2 3">
    <name type="scientific">Luteolibacter yonseiensis</name>
    <dbReference type="NCBI Taxonomy" id="1144680"/>
    <lineage>
        <taxon>Bacteria</taxon>
        <taxon>Pseudomonadati</taxon>
        <taxon>Verrucomicrobiota</taxon>
        <taxon>Verrucomicrobiia</taxon>
        <taxon>Verrucomicrobiales</taxon>
        <taxon>Verrucomicrobiaceae</taxon>
        <taxon>Luteolibacter</taxon>
    </lineage>
</organism>
<dbReference type="EMBL" id="JAENIK010000009">
    <property type="protein sequence ID" value="MBK1815736.1"/>
    <property type="molecule type" value="Genomic_DNA"/>
</dbReference>
<name>A0A934VBA8_9BACT</name>
<gene>
    <name evidence="2" type="ORF">JIN84_08915</name>
</gene>
<dbReference type="Proteomes" id="UP000600139">
    <property type="component" value="Unassembled WGS sequence"/>
</dbReference>
<proteinExistence type="predicted"/>
<evidence type="ECO:0000313" key="2">
    <source>
        <dbReference type="EMBL" id="MBK1815736.1"/>
    </source>
</evidence>
<sequence>MTIEEAFQKFKSRLELTDGEQKDASKRQKRVREVMSENFHVEDDFLAGSYARHTKTKPLKDVDIFLALGSKERHRLDEPAKDLLEAVRVALVPEYGEDKVSIGRRCVQVRFGGDEDDDKVMSIDVVPAFTEGDNYKIADPQSEKDWAVTNPKTHAAKATACNKDFDLKWKPVVKMAKKWNEHKGKPIKPSFLIEVMAIELLKGPFSGGYPYELKALFAALEARISEIWNDPAGLGPPVSDRMDAAACQNARKVLAETGQSVDRAIYLAKTGNVGGALRIWRDEVFGSRFSIS</sequence>
<dbReference type="InterPro" id="IPR053550">
    <property type="entry name" value="CD-NTase"/>
</dbReference>
<protein>
    <recommendedName>
        <fullName evidence="4">Nucleotidyltransferase</fullName>
    </recommendedName>
</protein>
<dbReference type="RefSeq" id="WP_200350693.1">
    <property type="nucleotide sequence ID" value="NZ_BAABHZ010000008.1"/>
</dbReference>
<comment type="caution">
    <text evidence="2">The sequence shown here is derived from an EMBL/GenBank/DDBJ whole genome shotgun (WGS) entry which is preliminary data.</text>
</comment>
<dbReference type="InterPro" id="IPR043519">
    <property type="entry name" value="NT_sf"/>
</dbReference>
<dbReference type="Gene3D" id="3.30.460.10">
    <property type="entry name" value="Beta Polymerase, domain 2"/>
    <property type="match status" value="1"/>
</dbReference>
<dbReference type="Pfam" id="PF18144">
    <property type="entry name" value="SMODS"/>
    <property type="match status" value="1"/>
</dbReference>
<dbReference type="GO" id="GO:0016779">
    <property type="term" value="F:nucleotidyltransferase activity"/>
    <property type="evidence" value="ECO:0007669"/>
    <property type="project" value="InterPro"/>
</dbReference>
<dbReference type="NCBIfam" id="NF041117">
    <property type="entry name" value="CBASS_cyclase_b"/>
    <property type="match status" value="1"/>
</dbReference>
<dbReference type="InterPro" id="IPR006116">
    <property type="entry name" value="NT_2-5OAS_ClassI-CCAase"/>
</dbReference>
<dbReference type="SUPFAM" id="SSF81301">
    <property type="entry name" value="Nucleotidyltransferase"/>
    <property type="match status" value="1"/>
</dbReference>
<dbReference type="GO" id="GO:0051607">
    <property type="term" value="P:defense response to virus"/>
    <property type="evidence" value="ECO:0007669"/>
    <property type="project" value="UniProtKB-KW"/>
</dbReference>
<dbReference type="CDD" id="cd05400">
    <property type="entry name" value="NT_2-5OAS_ClassI-CCAase"/>
    <property type="match status" value="1"/>
</dbReference>
<evidence type="ECO:0008006" key="4">
    <source>
        <dbReference type="Google" id="ProtNLM"/>
    </source>
</evidence>
<evidence type="ECO:0000313" key="3">
    <source>
        <dbReference type="Proteomes" id="UP000600139"/>
    </source>
</evidence>
<reference evidence="2" key="1">
    <citation type="submission" date="2021-01" db="EMBL/GenBank/DDBJ databases">
        <title>Modified the classification status of verrucomicrobia.</title>
        <authorList>
            <person name="Feng X."/>
        </authorList>
    </citation>
    <scope>NUCLEOTIDE SEQUENCE</scope>
    <source>
        <strain evidence="2">JCM 18052</strain>
    </source>
</reference>
<keyword evidence="1" id="KW-0051">Antiviral defense</keyword>
<keyword evidence="3" id="KW-1185">Reference proteome</keyword>
<evidence type="ECO:0000256" key="1">
    <source>
        <dbReference type="ARBA" id="ARBA00023118"/>
    </source>
</evidence>
<dbReference type="AlphaFoldDB" id="A0A934VBA8"/>